<evidence type="ECO:0000313" key="1">
    <source>
        <dbReference type="EMBL" id="TFK66790.1"/>
    </source>
</evidence>
<keyword evidence="2" id="KW-1185">Reference proteome</keyword>
<gene>
    <name evidence="1" type="ORF">BDN72DRAFT_130228</name>
</gene>
<reference evidence="1 2" key="1">
    <citation type="journal article" date="2019" name="Nat. Ecol. Evol.">
        <title>Megaphylogeny resolves global patterns of mushroom evolution.</title>
        <authorList>
            <person name="Varga T."/>
            <person name="Krizsan K."/>
            <person name="Foldi C."/>
            <person name="Dima B."/>
            <person name="Sanchez-Garcia M."/>
            <person name="Sanchez-Ramirez S."/>
            <person name="Szollosi G.J."/>
            <person name="Szarkandi J.G."/>
            <person name="Papp V."/>
            <person name="Albert L."/>
            <person name="Andreopoulos W."/>
            <person name="Angelini C."/>
            <person name="Antonin V."/>
            <person name="Barry K.W."/>
            <person name="Bougher N.L."/>
            <person name="Buchanan P."/>
            <person name="Buyck B."/>
            <person name="Bense V."/>
            <person name="Catcheside P."/>
            <person name="Chovatia M."/>
            <person name="Cooper J."/>
            <person name="Damon W."/>
            <person name="Desjardin D."/>
            <person name="Finy P."/>
            <person name="Geml J."/>
            <person name="Haridas S."/>
            <person name="Hughes K."/>
            <person name="Justo A."/>
            <person name="Karasinski D."/>
            <person name="Kautmanova I."/>
            <person name="Kiss B."/>
            <person name="Kocsube S."/>
            <person name="Kotiranta H."/>
            <person name="LaButti K.M."/>
            <person name="Lechner B.E."/>
            <person name="Liimatainen K."/>
            <person name="Lipzen A."/>
            <person name="Lukacs Z."/>
            <person name="Mihaltcheva S."/>
            <person name="Morgado L.N."/>
            <person name="Niskanen T."/>
            <person name="Noordeloos M.E."/>
            <person name="Ohm R.A."/>
            <person name="Ortiz-Santana B."/>
            <person name="Ovrebo C."/>
            <person name="Racz N."/>
            <person name="Riley R."/>
            <person name="Savchenko A."/>
            <person name="Shiryaev A."/>
            <person name="Soop K."/>
            <person name="Spirin V."/>
            <person name="Szebenyi C."/>
            <person name="Tomsovsky M."/>
            <person name="Tulloss R.E."/>
            <person name="Uehling J."/>
            <person name="Grigoriev I.V."/>
            <person name="Vagvolgyi C."/>
            <person name="Papp T."/>
            <person name="Martin F.M."/>
            <person name="Miettinen O."/>
            <person name="Hibbett D.S."/>
            <person name="Nagy L.G."/>
        </authorList>
    </citation>
    <scope>NUCLEOTIDE SEQUENCE [LARGE SCALE GENOMIC DNA]</scope>
    <source>
        <strain evidence="1 2">NL-1719</strain>
    </source>
</reference>
<dbReference type="Proteomes" id="UP000308600">
    <property type="component" value="Unassembled WGS sequence"/>
</dbReference>
<protein>
    <submittedName>
        <fullName evidence="1">Uncharacterized protein</fullName>
    </submittedName>
</protein>
<organism evidence="1 2">
    <name type="scientific">Pluteus cervinus</name>
    <dbReference type="NCBI Taxonomy" id="181527"/>
    <lineage>
        <taxon>Eukaryota</taxon>
        <taxon>Fungi</taxon>
        <taxon>Dikarya</taxon>
        <taxon>Basidiomycota</taxon>
        <taxon>Agaricomycotina</taxon>
        <taxon>Agaricomycetes</taxon>
        <taxon>Agaricomycetidae</taxon>
        <taxon>Agaricales</taxon>
        <taxon>Pluteineae</taxon>
        <taxon>Pluteaceae</taxon>
        <taxon>Pluteus</taxon>
    </lineage>
</organism>
<proteinExistence type="predicted"/>
<dbReference type="EMBL" id="ML208394">
    <property type="protein sequence ID" value="TFK66790.1"/>
    <property type="molecule type" value="Genomic_DNA"/>
</dbReference>
<name>A0ACD3AM04_9AGAR</name>
<sequence>MAPTQTHILIRAPTGFVYPAWVPKQNMKSTVDGTLERFLEESFPVPLPSLLSASASLGGLDDQKKRMNGNRNGNKAKDKGKVEGHLGCLEQKRGYKGVWFHGQDEGGDRQEEDEDNEMIWWSWDGKLDGLSDW</sequence>
<evidence type="ECO:0000313" key="2">
    <source>
        <dbReference type="Proteomes" id="UP000308600"/>
    </source>
</evidence>
<accession>A0ACD3AM04</accession>